<dbReference type="EMBL" id="FOFB01000037">
    <property type="protein sequence ID" value="SER35564.1"/>
    <property type="molecule type" value="Genomic_DNA"/>
</dbReference>
<proteinExistence type="predicted"/>
<evidence type="ECO:0000313" key="2">
    <source>
        <dbReference type="Proteomes" id="UP000199021"/>
    </source>
</evidence>
<accession>A0A1H9NHW0</accession>
<dbReference type="InParanoid" id="A0A1H9NHW0"/>
<keyword evidence="2" id="KW-1185">Reference proteome</keyword>
<sequence>MNKPLRLRKGRIKKKVGKFEYLVEDMFNQEIISMTLSGKIKMQVYNLKVGEEVYVITSPFEPGRGRLPSKSAFKMDNNLFGQKLELDRKQEEKETE</sequence>
<dbReference type="AlphaFoldDB" id="A0A1H9NHW0"/>
<protein>
    <recommendedName>
        <fullName evidence="3">Translation initiation factor IF-1</fullName>
    </recommendedName>
</protein>
<name>A0A1H9NHW0_9BACT</name>
<organism evidence="1 2">
    <name type="scientific">Neolewinella agarilytica</name>
    <dbReference type="NCBI Taxonomy" id="478744"/>
    <lineage>
        <taxon>Bacteria</taxon>
        <taxon>Pseudomonadati</taxon>
        <taxon>Bacteroidota</taxon>
        <taxon>Saprospiria</taxon>
        <taxon>Saprospirales</taxon>
        <taxon>Lewinellaceae</taxon>
        <taxon>Neolewinella</taxon>
    </lineage>
</organism>
<dbReference type="OrthoDB" id="9983938at2"/>
<dbReference type="RefSeq" id="WP_090173027.1">
    <property type="nucleotide sequence ID" value="NZ_FOFB01000037.1"/>
</dbReference>
<dbReference type="Proteomes" id="UP000199021">
    <property type="component" value="Unassembled WGS sequence"/>
</dbReference>
<dbReference type="STRING" id="478744.SAMN05444359_13713"/>
<evidence type="ECO:0008006" key="3">
    <source>
        <dbReference type="Google" id="ProtNLM"/>
    </source>
</evidence>
<evidence type="ECO:0000313" key="1">
    <source>
        <dbReference type="EMBL" id="SER35564.1"/>
    </source>
</evidence>
<gene>
    <name evidence="1" type="ORF">SAMN05444359_13713</name>
</gene>
<reference evidence="2" key="1">
    <citation type="submission" date="2016-10" db="EMBL/GenBank/DDBJ databases">
        <authorList>
            <person name="Varghese N."/>
            <person name="Submissions S."/>
        </authorList>
    </citation>
    <scope>NUCLEOTIDE SEQUENCE [LARGE SCALE GENOMIC DNA]</scope>
    <source>
        <strain evidence="2">DSM 24740</strain>
    </source>
</reference>